<evidence type="ECO:0000259" key="4">
    <source>
        <dbReference type="Pfam" id="PF08545"/>
    </source>
</evidence>
<evidence type="ECO:0000256" key="1">
    <source>
        <dbReference type="ARBA" id="ARBA00022679"/>
    </source>
</evidence>
<feature type="domain" description="Beta-ketoacyl-[acyl-carrier-protein] synthase III N-terminal" evidence="4">
    <location>
        <begin position="120"/>
        <end position="190"/>
    </location>
</feature>
<sequence length="334" mass="38022">MQYNIKIRCMEVYHPEKQLGNEFYIKHFQEQGKDVAHFLKDVLGREKRYVIDNEGKEEKERENSLSMQIAVAKKILEKNKLTGADIDGIIVATQIPEYLVPPNALFVHRAIGAKKDSFAYDLNGNCISMTMAFDQAAKYLQDEKINRILIIGGDYLNIAASKKDECIYGLFGEMACAIVVEQGDGTSQLLDKDHFINTKSLDIIHVPACGMASLLGKEGKEPLEVLSGEMVCDIPEVSERIKEMLKRNRLSVDDISGFCFSQYVWRNNKKVIESLGIPEEKCPYVGNKYGYTGVNSPFIALYELEKEHKIEHGDYLLFWTIGNSMQHIFLLIRY</sequence>
<dbReference type="Proteomes" id="UP000199800">
    <property type="component" value="Unassembled WGS sequence"/>
</dbReference>
<dbReference type="AlphaFoldDB" id="A0A1I0CRM6"/>
<dbReference type="InterPro" id="IPR013751">
    <property type="entry name" value="ACP_syn_III_N"/>
</dbReference>
<evidence type="ECO:0000313" key="6">
    <source>
        <dbReference type="Proteomes" id="UP000199800"/>
    </source>
</evidence>
<accession>A0A1I0CRM6</accession>
<keyword evidence="1" id="KW-0808">Transferase</keyword>
<dbReference type="PANTHER" id="PTHR34069">
    <property type="entry name" value="3-OXOACYL-[ACYL-CARRIER-PROTEIN] SYNTHASE 3"/>
    <property type="match status" value="1"/>
</dbReference>
<dbReference type="Pfam" id="PF08545">
    <property type="entry name" value="ACP_syn_III"/>
    <property type="match status" value="1"/>
</dbReference>
<keyword evidence="2" id="KW-0012">Acyltransferase</keyword>
<evidence type="ECO:0000259" key="3">
    <source>
        <dbReference type="Pfam" id="PF08541"/>
    </source>
</evidence>
<dbReference type="OrthoDB" id="1704808at2"/>
<dbReference type="PANTHER" id="PTHR34069:SF2">
    <property type="entry name" value="BETA-KETOACYL-[ACYL-CARRIER-PROTEIN] SYNTHASE III"/>
    <property type="match status" value="1"/>
</dbReference>
<protein>
    <submittedName>
        <fullName evidence="5">3-oxoacyl-[acyl-carrier-protein] synthase-3</fullName>
    </submittedName>
</protein>
<dbReference type="EMBL" id="FOHN01000011">
    <property type="protein sequence ID" value="SET22389.1"/>
    <property type="molecule type" value="Genomic_DNA"/>
</dbReference>
<organism evidence="5 6">
    <name type="scientific">[Clostridium] polysaccharolyticum</name>
    <dbReference type="NCBI Taxonomy" id="29364"/>
    <lineage>
        <taxon>Bacteria</taxon>
        <taxon>Bacillati</taxon>
        <taxon>Bacillota</taxon>
        <taxon>Clostridia</taxon>
        <taxon>Lachnospirales</taxon>
        <taxon>Lachnospiraceae</taxon>
    </lineage>
</organism>
<keyword evidence="6" id="KW-1185">Reference proteome</keyword>
<evidence type="ECO:0000313" key="5">
    <source>
        <dbReference type="EMBL" id="SET22389.1"/>
    </source>
</evidence>
<dbReference type="Pfam" id="PF08541">
    <property type="entry name" value="ACP_syn_III_C"/>
    <property type="match status" value="1"/>
</dbReference>
<feature type="domain" description="Beta-ketoacyl-[acyl-carrier-protein] synthase III C-terminal" evidence="3">
    <location>
        <begin position="245"/>
        <end position="327"/>
    </location>
</feature>
<dbReference type="GO" id="GO:0044550">
    <property type="term" value="P:secondary metabolite biosynthetic process"/>
    <property type="evidence" value="ECO:0007669"/>
    <property type="project" value="TreeGrafter"/>
</dbReference>
<name>A0A1I0CRM6_9FIRM</name>
<dbReference type="Gene3D" id="3.40.47.10">
    <property type="match status" value="1"/>
</dbReference>
<dbReference type="RefSeq" id="WP_092477849.1">
    <property type="nucleotide sequence ID" value="NZ_FOHN01000011.1"/>
</dbReference>
<dbReference type="STRING" id="29364.SAMN04487772_11130"/>
<dbReference type="InterPro" id="IPR016039">
    <property type="entry name" value="Thiolase-like"/>
</dbReference>
<dbReference type="GO" id="GO:0006633">
    <property type="term" value="P:fatty acid biosynthetic process"/>
    <property type="evidence" value="ECO:0007669"/>
    <property type="project" value="InterPro"/>
</dbReference>
<dbReference type="SUPFAM" id="SSF53901">
    <property type="entry name" value="Thiolase-like"/>
    <property type="match status" value="1"/>
</dbReference>
<dbReference type="InterPro" id="IPR013747">
    <property type="entry name" value="ACP_syn_III_C"/>
</dbReference>
<reference evidence="5 6" key="1">
    <citation type="submission" date="2016-10" db="EMBL/GenBank/DDBJ databases">
        <authorList>
            <person name="de Groot N.N."/>
        </authorList>
    </citation>
    <scope>NUCLEOTIDE SEQUENCE [LARGE SCALE GENOMIC DNA]</scope>
    <source>
        <strain evidence="5 6">DSM 1801</strain>
    </source>
</reference>
<evidence type="ECO:0000256" key="2">
    <source>
        <dbReference type="ARBA" id="ARBA00023315"/>
    </source>
</evidence>
<dbReference type="GO" id="GO:0004315">
    <property type="term" value="F:3-oxoacyl-[acyl-carrier-protein] synthase activity"/>
    <property type="evidence" value="ECO:0007669"/>
    <property type="project" value="InterPro"/>
</dbReference>
<proteinExistence type="predicted"/>
<gene>
    <name evidence="5" type="ORF">SAMN04487772_11130</name>
</gene>